<dbReference type="STRING" id="1518501.CQ10_18720"/>
<protein>
    <submittedName>
        <fullName evidence="1">Uncharacterized protein</fullName>
    </submittedName>
</protein>
<organism evidence="1 2">
    <name type="scientific">Bradyrhizobium valentinum</name>
    <dbReference type="NCBI Taxonomy" id="1518501"/>
    <lineage>
        <taxon>Bacteria</taxon>
        <taxon>Pseudomonadati</taxon>
        <taxon>Pseudomonadota</taxon>
        <taxon>Alphaproteobacteria</taxon>
        <taxon>Hyphomicrobiales</taxon>
        <taxon>Nitrobacteraceae</taxon>
        <taxon>Bradyrhizobium</taxon>
    </lineage>
</organism>
<evidence type="ECO:0000313" key="1">
    <source>
        <dbReference type="EMBL" id="KRR07801.1"/>
    </source>
</evidence>
<dbReference type="AlphaFoldDB" id="A0A0R3LJ43"/>
<gene>
    <name evidence="1" type="ORF">CP49_07195</name>
</gene>
<name>A0A0R3LJ43_9BRAD</name>
<comment type="caution">
    <text evidence="1">The sequence shown here is derived from an EMBL/GenBank/DDBJ whole genome shotgun (WGS) entry which is preliminary data.</text>
</comment>
<keyword evidence="2" id="KW-1185">Reference proteome</keyword>
<accession>A0A0R3LJ43</accession>
<reference evidence="1 2" key="1">
    <citation type="submission" date="2014-03" db="EMBL/GenBank/DDBJ databases">
        <title>Bradyrhizobium valentinum sp. nov., isolated from effective nodules of Lupinus mariae-josephae, a lupine endemic of basic-lime soils in Eastern Spain.</title>
        <authorList>
            <person name="Duran D."/>
            <person name="Rey L."/>
            <person name="Navarro A."/>
            <person name="Busquets A."/>
            <person name="Imperial J."/>
            <person name="Ruiz-Argueso T."/>
        </authorList>
    </citation>
    <scope>NUCLEOTIDE SEQUENCE [LARGE SCALE GENOMIC DNA]</scope>
    <source>
        <strain evidence="1 2">LmjM3</strain>
    </source>
</reference>
<sequence>MAGRSYSSGFQNRSDRAMPHNWWTRKIVLAVTVVALACAVGFATFGLSTPEPVLSAALGPDWQCSRLAFVFTTCSRVKHSQSRPVRVAKIPVCGGLRT</sequence>
<proteinExistence type="predicted"/>
<dbReference type="EMBL" id="LLXX01000090">
    <property type="protein sequence ID" value="KRR07801.1"/>
    <property type="molecule type" value="Genomic_DNA"/>
</dbReference>
<dbReference type="Proteomes" id="UP000051913">
    <property type="component" value="Unassembled WGS sequence"/>
</dbReference>
<evidence type="ECO:0000313" key="2">
    <source>
        <dbReference type="Proteomes" id="UP000051913"/>
    </source>
</evidence>